<sequence length="120" mass="13025">MKYVVMIFRNVDRVWSADDEQALGRLLRLERELAASGELVSSEGLLPPDEGRIVQIRGGRQVVTDGPFGEAKEQLAGFFLIDAADDDRAQAIAGQVSAAVGDRVELRGTLISAGMPEELR</sequence>
<dbReference type="PANTHER" id="PTHR35174">
    <property type="entry name" value="BLL7171 PROTEIN-RELATED"/>
    <property type="match status" value="1"/>
</dbReference>
<evidence type="ECO:0000313" key="3">
    <source>
        <dbReference type="EMBL" id="XBV26938.1"/>
    </source>
</evidence>
<name>A0AAU7TKB4_9ACTN</name>
<dbReference type="RefSeq" id="WP_350279731.1">
    <property type="nucleotide sequence ID" value="NZ_CP158165.1"/>
</dbReference>
<dbReference type="SUPFAM" id="SSF54909">
    <property type="entry name" value="Dimeric alpha+beta barrel"/>
    <property type="match status" value="1"/>
</dbReference>
<dbReference type="AlphaFoldDB" id="A0AAU7TKB4"/>
<dbReference type="Gene3D" id="3.30.70.1060">
    <property type="entry name" value="Dimeric alpha+beta barrel"/>
    <property type="match status" value="1"/>
</dbReference>
<dbReference type="InterPro" id="IPR011008">
    <property type="entry name" value="Dimeric_a/b-barrel"/>
</dbReference>
<proteinExistence type="inferred from homology"/>
<comment type="similarity">
    <text evidence="1">Belongs to the YciI family.</text>
</comment>
<evidence type="ECO:0000259" key="2">
    <source>
        <dbReference type="Pfam" id="PF03795"/>
    </source>
</evidence>
<gene>
    <name evidence="3" type="ORF">ABN611_11035</name>
</gene>
<reference evidence="3" key="1">
    <citation type="submission" date="2024-06" db="EMBL/GenBank/DDBJ databases">
        <title>Kribbella sp. strain HUAS MG21 genome sequences.</title>
        <authorList>
            <person name="Mo P."/>
        </authorList>
    </citation>
    <scope>NUCLEOTIDE SEQUENCE</scope>
    <source>
        <strain evidence="3">HUAS MG21</strain>
    </source>
</reference>
<dbReference type="InterPro" id="IPR005545">
    <property type="entry name" value="YCII"/>
</dbReference>
<feature type="domain" description="YCII-related" evidence="2">
    <location>
        <begin position="1"/>
        <end position="96"/>
    </location>
</feature>
<evidence type="ECO:0000256" key="1">
    <source>
        <dbReference type="ARBA" id="ARBA00007689"/>
    </source>
</evidence>
<protein>
    <submittedName>
        <fullName evidence="3">YciI family protein</fullName>
    </submittedName>
</protein>
<organism evidence="3">
    <name type="scientific">Kribbella sp. HUAS MG21</name>
    <dbReference type="NCBI Taxonomy" id="3160966"/>
    <lineage>
        <taxon>Bacteria</taxon>
        <taxon>Bacillati</taxon>
        <taxon>Actinomycetota</taxon>
        <taxon>Actinomycetes</taxon>
        <taxon>Propionibacteriales</taxon>
        <taxon>Kribbellaceae</taxon>
        <taxon>Kribbella</taxon>
    </lineage>
</organism>
<accession>A0AAU7TKB4</accession>
<dbReference type="Pfam" id="PF03795">
    <property type="entry name" value="YCII"/>
    <property type="match status" value="1"/>
</dbReference>
<dbReference type="EMBL" id="CP158165">
    <property type="protein sequence ID" value="XBV26938.1"/>
    <property type="molecule type" value="Genomic_DNA"/>
</dbReference>
<dbReference type="PANTHER" id="PTHR35174:SF3">
    <property type="entry name" value="BLL7171 PROTEIN"/>
    <property type="match status" value="1"/>
</dbReference>